<dbReference type="Gene3D" id="2.10.25.10">
    <property type="entry name" value="Laminin"/>
    <property type="match status" value="1"/>
</dbReference>
<dbReference type="PANTHER" id="PTHR44170:SF56">
    <property type="entry name" value="FIBRONECTIN TYPE-III DOMAIN-CONTAINING PROTEIN"/>
    <property type="match status" value="1"/>
</dbReference>
<evidence type="ECO:0000259" key="6">
    <source>
        <dbReference type="PROSITE" id="PS50026"/>
    </source>
</evidence>
<keyword evidence="3" id="KW-0393">Immunoglobulin domain</keyword>
<evidence type="ECO:0000259" key="7">
    <source>
        <dbReference type="PROSITE" id="PS50835"/>
    </source>
</evidence>
<feature type="domain" description="Ig-like" evidence="7">
    <location>
        <begin position="577"/>
        <end position="662"/>
    </location>
</feature>
<dbReference type="GO" id="GO:0007411">
    <property type="term" value="P:axon guidance"/>
    <property type="evidence" value="ECO:0007669"/>
    <property type="project" value="TreeGrafter"/>
</dbReference>
<feature type="domain" description="Ig-like" evidence="7">
    <location>
        <begin position="298"/>
        <end position="380"/>
    </location>
</feature>
<evidence type="ECO:0000256" key="4">
    <source>
        <dbReference type="PROSITE-ProRule" id="PRU00076"/>
    </source>
</evidence>
<dbReference type="GO" id="GO:0005886">
    <property type="term" value="C:plasma membrane"/>
    <property type="evidence" value="ECO:0007669"/>
    <property type="project" value="TreeGrafter"/>
</dbReference>
<reference evidence="8 9" key="1">
    <citation type="journal article" date="2023" name="Arcadia Sci">
        <title>De novo assembly of a long-read Amblyomma americanum tick genome.</title>
        <authorList>
            <person name="Chou S."/>
            <person name="Poskanzer K.E."/>
            <person name="Rollins M."/>
            <person name="Thuy-Boun P.S."/>
        </authorList>
    </citation>
    <scope>NUCLEOTIDE SEQUENCE [LARGE SCALE GENOMIC DNA]</scope>
    <source>
        <strain evidence="8">F_SG_1</strain>
        <tissue evidence="8">Salivary glands</tissue>
    </source>
</reference>
<dbReference type="CDD" id="cd00054">
    <property type="entry name" value="EGF_CA"/>
    <property type="match status" value="1"/>
</dbReference>
<evidence type="ECO:0000313" key="9">
    <source>
        <dbReference type="Proteomes" id="UP001321473"/>
    </source>
</evidence>
<feature type="domain" description="Ig-like" evidence="7">
    <location>
        <begin position="113"/>
        <end position="195"/>
    </location>
</feature>
<comment type="caution">
    <text evidence="4">Lacks conserved residue(s) required for the propagation of feature annotation.</text>
</comment>
<dbReference type="SMART" id="SM00408">
    <property type="entry name" value="IGc2"/>
    <property type="match status" value="10"/>
</dbReference>
<dbReference type="InterPro" id="IPR003598">
    <property type="entry name" value="Ig_sub2"/>
</dbReference>
<feature type="domain" description="Laminin G" evidence="5">
    <location>
        <begin position="885"/>
        <end position="1081"/>
    </location>
</feature>
<dbReference type="InterPro" id="IPR013783">
    <property type="entry name" value="Ig-like_fold"/>
</dbReference>
<evidence type="ECO:0000313" key="8">
    <source>
        <dbReference type="EMBL" id="KAK8774788.1"/>
    </source>
</evidence>
<dbReference type="PROSITE" id="PS50026">
    <property type="entry name" value="EGF_3"/>
    <property type="match status" value="1"/>
</dbReference>
<dbReference type="InterPro" id="IPR036179">
    <property type="entry name" value="Ig-like_dom_sf"/>
</dbReference>
<dbReference type="Pfam" id="PF00054">
    <property type="entry name" value="Laminin_G_1"/>
    <property type="match status" value="2"/>
</dbReference>
<keyword evidence="9" id="KW-1185">Reference proteome</keyword>
<keyword evidence="1" id="KW-0677">Repeat</keyword>
<gene>
    <name evidence="8" type="ORF">V5799_010681</name>
</gene>
<evidence type="ECO:0000256" key="1">
    <source>
        <dbReference type="ARBA" id="ARBA00022737"/>
    </source>
</evidence>
<comment type="caution">
    <text evidence="8">The sequence shown here is derived from an EMBL/GenBank/DDBJ whole genome shotgun (WGS) entry which is preliminary data.</text>
</comment>
<evidence type="ECO:0000256" key="2">
    <source>
        <dbReference type="ARBA" id="ARBA00023157"/>
    </source>
</evidence>
<dbReference type="PROSITE" id="PS50025">
    <property type="entry name" value="LAM_G_DOMAIN"/>
    <property type="match status" value="2"/>
</dbReference>
<feature type="domain" description="Ig-like" evidence="7">
    <location>
        <begin position="841"/>
        <end position="921"/>
    </location>
</feature>
<dbReference type="SMART" id="SM00282">
    <property type="entry name" value="LamG"/>
    <property type="match status" value="2"/>
</dbReference>
<feature type="domain" description="Ig-like" evidence="7">
    <location>
        <begin position="478"/>
        <end position="566"/>
    </location>
</feature>
<dbReference type="SUPFAM" id="SSF49899">
    <property type="entry name" value="Concanavalin A-like lectins/glucanases"/>
    <property type="match status" value="2"/>
</dbReference>
<dbReference type="InterPro" id="IPR007110">
    <property type="entry name" value="Ig-like_dom"/>
</dbReference>
<dbReference type="InterPro" id="IPR003599">
    <property type="entry name" value="Ig_sub"/>
</dbReference>
<dbReference type="GO" id="GO:0098609">
    <property type="term" value="P:cell-cell adhesion"/>
    <property type="evidence" value="ECO:0007669"/>
    <property type="project" value="TreeGrafter"/>
</dbReference>
<accession>A0AAQ4EJJ6</accession>
<sequence length="1325" mass="144547">MKLLDSRRFILGGGGQSMRVHVEEPRIQRVPVGSTVTIRCTGYSQSKTPFSLVWTKESGNLPLRATEASGILTVPDVRVEDNGTYVCTGSDGSGVAQDKAVLLVDGLDQKSAPKARIEPHFLEVNVGQPVEFRCLADGFPEPKVEWSGGRNGVLNPESTFIDGIFRIPAARKSDEAEYFCTASNAMGTDNIRTVLFVKGDDSGAGEGPHLTIHPTRFEARRGETVRFDCRASGRPTPIVTWSFSGGPMPDNARQAGGELTLLNVDEQNQGSYMCTASNRHGTAQGQAPLQLTTRRNIPSVHIEPERQTVRQGEDAKLRCIATGTPTPVIKFAKVGSNFTHRHIVQDDTLTIEQTVVQDRGHYTCVAENREGIARATAVLEVDRREVPLVEIYPKHIPPLHHGDNAFLHCRPTAGIPTPTVEWTRADGSPFTPSTELTGPGIIRFTRFSRDEEGTYVCSAENAMGKVTAQTTLKMEGSPFVRILQQNPYTVRVGDQIRLDCIAEGDPKPTVTWERLGQPITTYSNTEELHGGTTTLFIRRVAPSDSGIYICRAANHGGVSEGRIEVAVDGNRHSHSVPKLVADDRVVTASIGKRAELRCHIEGTARPIQIVWSKVLPDGNLAELPSENGILHFERVQATDAGVYACQGKEDGAAILDTRVTLALVAPPRIQLNPTQQTVRPGHHVYIQCSAIGEPPITYHWSRQGGQLPPSTVQRDGLLEFRGISVTDAGRYICTAANAAGQAEGVADVRVSDGVEIGSLRKEETAFVGSNIELRCPLTGSPERIEWTKDTHALPPNAREVNGELWIKDVQQSNEGRYICNAITGDRLTSRDFVILHVRDVPSISVRIRANKEVVHMGDSLDLHCVVTGDGAASVKWTKLEAEDRFADNVRVRGAVLQVNGVRAENGGVYRCSIDSPAGTLNDDYVLAIEGLLLYNGQQEDGGGDFISVGLTNGYVEFRFELGSGVGYLRSHTPVELDTWHTVQISREKKDAKLKVDDQSEVTGTSQGRMMGLDLTQPLFVGSVPSFDRISRDNGYDVGFVEVTIVEPAFADDAFAAYPMPKSAHSNLKVNMKIKPKSLDDCLLVYCAQYPERKGDFTSIGIRNGSLEFRFDSGSGPAIIRHPEKLRPNEWITLSASRNAQNGELMLNDGHRATGRSPGPSQGVNLNTPMYIGGVDKSKIRVHPEAGVSHGFEGCVAHSKMVLPSYTVGKKKGLHPSKIACHRGFSASFPSLFKARIEVNDVNVDLVGAVVDAANVDDCGGRAPCEKNPCQNHGICRERGPKADDFECICKAGYSAMKWEVVLLRFYQKKELTTDECIQWSSEGKP</sequence>
<protein>
    <submittedName>
        <fullName evidence="8">Uncharacterized protein</fullName>
    </submittedName>
</protein>
<dbReference type="EMBL" id="JARKHS020014996">
    <property type="protein sequence ID" value="KAK8774788.1"/>
    <property type="molecule type" value="Genomic_DNA"/>
</dbReference>
<proteinExistence type="predicted"/>
<dbReference type="InterPro" id="IPR013320">
    <property type="entry name" value="ConA-like_dom_sf"/>
</dbReference>
<dbReference type="SMART" id="SM00409">
    <property type="entry name" value="IG"/>
    <property type="match status" value="10"/>
</dbReference>
<dbReference type="SUPFAM" id="SSF48726">
    <property type="entry name" value="Immunoglobulin"/>
    <property type="match status" value="10"/>
</dbReference>
<dbReference type="SUPFAM" id="SSF57196">
    <property type="entry name" value="EGF/Laminin"/>
    <property type="match status" value="1"/>
</dbReference>
<dbReference type="FunFam" id="2.60.40.10:FF:000032">
    <property type="entry name" value="palladin isoform X1"/>
    <property type="match status" value="3"/>
</dbReference>
<feature type="domain" description="Ig-like" evidence="7">
    <location>
        <begin position="667"/>
        <end position="751"/>
    </location>
</feature>
<evidence type="ECO:0000256" key="3">
    <source>
        <dbReference type="ARBA" id="ARBA00023319"/>
    </source>
</evidence>
<feature type="domain" description="Laminin G" evidence="5">
    <location>
        <begin position="1044"/>
        <end position="1220"/>
    </location>
</feature>
<feature type="domain" description="Ig-like" evidence="7">
    <location>
        <begin position="768"/>
        <end position="821"/>
    </location>
</feature>
<dbReference type="CDD" id="cd00110">
    <property type="entry name" value="LamG"/>
    <property type="match status" value="2"/>
</dbReference>
<name>A0AAQ4EJJ6_AMBAM</name>
<dbReference type="InterPro" id="IPR000742">
    <property type="entry name" value="EGF"/>
</dbReference>
<dbReference type="Gene3D" id="2.60.40.10">
    <property type="entry name" value="Immunoglobulins"/>
    <property type="match status" value="10"/>
</dbReference>
<dbReference type="SMART" id="SM00181">
    <property type="entry name" value="EGF"/>
    <property type="match status" value="1"/>
</dbReference>
<dbReference type="Proteomes" id="UP001321473">
    <property type="component" value="Unassembled WGS sequence"/>
</dbReference>
<dbReference type="PROSITE" id="PS50835">
    <property type="entry name" value="IG_LIKE"/>
    <property type="match status" value="10"/>
</dbReference>
<keyword evidence="4" id="KW-0245">EGF-like domain</keyword>
<evidence type="ECO:0000259" key="5">
    <source>
        <dbReference type="PROSITE" id="PS50025"/>
    </source>
</evidence>
<dbReference type="Pfam" id="PF13927">
    <property type="entry name" value="Ig_3"/>
    <property type="match status" value="7"/>
</dbReference>
<dbReference type="Gene3D" id="2.60.120.200">
    <property type="match status" value="2"/>
</dbReference>
<organism evidence="8 9">
    <name type="scientific">Amblyomma americanum</name>
    <name type="common">Lone star tick</name>
    <dbReference type="NCBI Taxonomy" id="6943"/>
    <lineage>
        <taxon>Eukaryota</taxon>
        <taxon>Metazoa</taxon>
        <taxon>Ecdysozoa</taxon>
        <taxon>Arthropoda</taxon>
        <taxon>Chelicerata</taxon>
        <taxon>Arachnida</taxon>
        <taxon>Acari</taxon>
        <taxon>Parasitiformes</taxon>
        <taxon>Ixodida</taxon>
        <taxon>Ixodoidea</taxon>
        <taxon>Ixodidae</taxon>
        <taxon>Amblyomminae</taxon>
        <taxon>Amblyomma</taxon>
    </lineage>
</organism>
<feature type="domain" description="Ig-like" evidence="7">
    <location>
        <begin position="387"/>
        <end position="473"/>
    </location>
</feature>
<dbReference type="PANTHER" id="PTHR44170">
    <property type="entry name" value="PROTEIN SIDEKICK"/>
    <property type="match status" value="1"/>
</dbReference>
<keyword evidence="2" id="KW-1015">Disulfide bond</keyword>
<feature type="domain" description="EGF-like" evidence="6">
    <location>
        <begin position="1260"/>
        <end position="1299"/>
    </location>
</feature>
<dbReference type="Pfam" id="PF07679">
    <property type="entry name" value="I-set"/>
    <property type="match status" value="3"/>
</dbReference>
<dbReference type="CDD" id="cd00096">
    <property type="entry name" value="Ig"/>
    <property type="match status" value="1"/>
</dbReference>
<dbReference type="Pfam" id="PF00008">
    <property type="entry name" value="EGF"/>
    <property type="match status" value="1"/>
</dbReference>
<feature type="domain" description="Ig-like" evidence="7">
    <location>
        <begin position="208"/>
        <end position="292"/>
    </location>
</feature>
<dbReference type="InterPro" id="IPR013098">
    <property type="entry name" value="Ig_I-set"/>
</dbReference>
<dbReference type="InterPro" id="IPR001791">
    <property type="entry name" value="Laminin_G"/>
</dbReference>
<feature type="domain" description="Ig-like" evidence="7">
    <location>
        <begin position="33"/>
        <end position="103"/>
    </location>
</feature>
<dbReference type="GO" id="GO:0030424">
    <property type="term" value="C:axon"/>
    <property type="evidence" value="ECO:0007669"/>
    <property type="project" value="TreeGrafter"/>
</dbReference>